<evidence type="ECO:0000256" key="2">
    <source>
        <dbReference type="ARBA" id="ARBA00023239"/>
    </source>
</evidence>
<protein>
    <recommendedName>
        <fullName evidence="3">Chromophore lyase CpcS/CpeS</fullName>
        <ecNumber evidence="3">4.-.-.-</ecNumber>
    </recommendedName>
</protein>
<dbReference type="Pfam" id="PF09367">
    <property type="entry name" value="CpeS"/>
    <property type="match status" value="1"/>
</dbReference>
<organism evidence="4 5">
    <name type="scientific">Romeriopsis navalis LEGE 11480</name>
    <dbReference type="NCBI Taxonomy" id="2777977"/>
    <lineage>
        <taxon>Bacteria</taxon>
        <taxon>Bacillati</taxon>
        <taxon>Cyanobacteriota</taxon>
        <taxon>Cyanophyceae</taxon>
        <taxon>Leptolyngbyales</taxon>
        <taxon>Leptolyngbyaceae</taxon>
        <taxon>Romeriopsis</taxon>
        <taxon>Romeriopsis navalis</taxon>
    </lineage>
</organism>
<dbReference type="Proteomes" id="UP000625316">
    <property type="component" value="Unassembled WGS sequence"/>
</dbReference>
<keyword evidence="5" id="KW-1185">Reference proteome</keyword>
<evidence type="ECO:0000313" key="4">
    <source>
        <dbReference type="EMBL" id="MBE9029729.1"/>
    </source>
</evidence>
<comment type="function">
    <text evidence="3">Covalently attaches a chromophore to Cys residue(s) of phycobiliproteins.</text>
</comment>
<keyword evidence="2 3" id="KW-0456">Lyase</keyword>
<dbReference type="HAMAP" id="MF_01459">
    <property type="entry name" value="Chrphore_lyase_CpxS"/>
    <property type="match status" value="1"/>
</dbReference>
<evidence type="ECO:0000256" key="3">
    <source>
        <dbReference type="HAMAP-Rule" id="MF_01459"/>
    </source>
</evidence>
<dbReference type="RefSeq" id="WP_264324548.1">
    <property type="nucleotide sequence ID" value="NZ_JADEXQ010000021.1"/>
</dbReference>
<gene>
    <name evidence="3" type="primary">cpcS</name>
    <name evidence="4" type="ORF">IQ266_08320</name>
</gene>
<dbReference type="AlphaFoldDB" id="A0A928VPG9"/>
<dbReference type="EMBL" id="JADEXQ010000021">
    <property type="protein sequence ID" value="MBE9029729.1"/>
    <property type="molecule type" value="Genomic_DNA"/>
</dbReference>
<sequence>MRVDVPMTMMDFFRKSEGTWLTQREVHHFDLLDNETGDSNLIVQVVEPDDARVQKICEAQGIDPSLAMGGGAFLWLQDDDTEPNPDYAAVLIDVPDDATKLTGKILRNRGYVEKAPVICRYWFGQDGVLTIDTEYENSQGQERCWFVTDDFRVRVSTVKLMDGVQLTAYCSERRCVSPEQLDQYLEQNQQRAAQTA</sequence>
<dbReference type="InterPro" id="IPR012674">
    <property type="entry name" value="Calycin"/>
</dbReference>
<dbReference type="Gene3D" id="2.40.128.20">
    <property type="match status" value="1"/>
</dbReference>
<proteinExistence type="inferred from homology"/>
<reference evidence="4" key="1">
    <citation type="submission" date="2020-10" db="EMBL/GenBank/DDBJ databases">
        <authorList>
            <person name="Castelo-Branco R."/>
            <person name="Eusebio N."/>
            <person name="Adriana R."/>
            <person name="Vieira A."/>
            <person name="Brugerolle De Fraissinette N."/>
            <person name="Rezende De Castro R."/>
            <person name="Schneider M.P."/>
            <person name="Vasconcelos V."/>
            <person name="Leao P.N."/>
        </authorList>
    </citation>
    <scope>NUCLEOTIDE SEQUENCE</scope>
    <source>
        <strain evidence="4">LEGE 11480</strain>
    </source>
</reference>
<accession>A0A928VPG9</accession>
<dbReference type="CDD" id="cd19433">
    <property type="entry name" value="lipocalin_CpcS-CpeS"/>
    <property type="match status" value="1"/>
</dbReference>
<dbReference type="EC" id="4.-.-.-" evidence="3"/>
<name>A0A928VPG9_9CYAN</name>
<evidence type="ECO:0000313" key="5">
    <source>
        <dbReference type="Proteomes" id="UP000625316"/>
    </source>
</evidence>
<comment type="caution">
    <text evidence="4">The sequence shown here is derived from an EMBL/GenBank/DDBJ whole genome shotgun (WGS) entry which is preliminary data.</text>
</comment>
<evidence type="ECO:0000256" key="1">
    <source>
        <dbReference type="ARBA" id="ARBA00010681"/>
    </source>
</evidence>
<dbReference type="InterPro" id="IPR018536">
    <property type="entry name" value="CpcS/CpeS"/>
</dbReference>
<comment type="similarity">
    <text evidence="1 3">Belongs to the CpcS/CpeS biliprotein lyase family.</text>
</comment>
<dbReference type="GO" id="GO:0017006">
    <property type="term" value="P:protein-tetrapyrrole linkage"/>
    <property type="evidence" value="ECO:0007669"/>
    <property type="project" value="UniProtKB-UniRule"/>
</dbReference>
<dbReference type="GO" id="GO:0016829">
    <property type="term" value="F:lyase activity"/>
    <property type="evidence" value="ECO:0007669"/>
    <property type="project" value="UniProtKB-KW"/>
</dbReference>